<evidence type="ECO:0000256" key="5">
    <source>
        <dbReference type="ARBA" id="ARBA00022605"/>
    </source>
</evidence>
<dbReference type="InterPro" id="IPR004313">
    <property type="entry name" value="ARD"/>
</dbReference>
<feature type="binding site" evidence="12">
    <location>
        <position position="107"/>
    </location>
    <ligand>
        <name>Fe(2+)</name>
        <dbReference type="ChEBI" id="CHEBI:29033"/>
        <note>for iron-dependent acireductone dioxygenase activity</note>
    </ligand>
</feature>
<keyword evidence="9 12" id="KW-0408">Iron</keyword>
<feature type="binding site" evidence="12">
    <location>
        <position position="146"/>
    </location>
    <ligand>
        <name>Fe(2+)</name>
        <dbReference type="ChEBI" id="CHEBI:29033"/>
        <note>for iron-dependent acireductone dioxygenase activity</note>
    </ligand>
</feature>
<dbReference type="AlphaFoldDB" id="A0A7S1EQP6"/>
<dbReference type="PANTHER" id="PTHR23418:SF0">
    <property type="entry name" value="ACIREDUCTONE DIOXYGENASE"/>
    <property type="match status" value="1"/>
</dbReference>
<comment type="cofactor">
    <cofactor evidence="12">
        <name>Fe(2+)</name>
        <dbReference type="ChEBI" id="CHEBI:29033"/>
    </cofactor>
    <cofactor evidence="12">
        <name>Ni(2+)</name>
        <dbReference type="ChEBI" id="CHEBI:49786"/>
    </cofactor>
    <text evidence="12">Binds either 1 Fe or Ni cation per monomer. Iron-binding promotes an acireductone dioxygenase reaction producing 2-keto-4-methylthiobutyrate, while nickel-binding promotes an acireductone dioxygenase reaction producing 3-(methylsulfanyl)propanoate.</text>
</comment>
<keyword evidence="3 12" id="KW-0963">Cytoplasm</keyword>
<dbReference type="EC" id="1.13.11.54" evidence="12"/>
<evidence type="ECO:0000256" key="4">
    <source>
        <dbReference type="ARBA" id="ARBA00022596"/>
    </source>
</evidence>
<evidence type="ECO:0000256" key="3">
    <source>
        <dbReference type="ARBA" id="ARBA00022490"/>
    </source>
</evidence>
<dbReference type="GO" id="GO:0016151">
    <property type="term" value="F:nickel cation binding"/>
    <property type="evidence" value="ECO:0007669"/>
    <property type="project" value="UniProtKB-UniRule"/>
</dbReference>
<dbReference type="InterPro" id="IPR014710">
    <property type="entry name" value="RmlC-like_jellyroll"/>
</dbReference>
<reference evidence="13" key="1">
    <citation type="submission" date="2021-01" db="EMBL/GenBank/DDBJ databases">
        <authorList>
            <person name="Corre E."/>
            <person name="Pelletier E."/>
            <person name="Niang G."/>
            <person name="Scheremetjew M."/>
            <person name="Finn R."/>
            <person name="Kale V."/>
            <person name="Holt S."/>
            <person name="Cochrane G."/>
            <person name="Meng A."/>
            <person name="Brown T."/>
            <person name="Cohen L."/>
        </authorList>
    </citation>
    <scope>NUCLEOTIDE SEQUENCE</scope>
    <source>
        <strain evidence="13">CCMP3278</strain>
    </source>
</reference>
<dbReference type="EMBL" id="HBFP01003794">
    <property type="protein sequence ID" value="CAD8818285.1"/>
    <property type="molecule type" value="Transcribed_RNA"/>
</dbReference>
<dbReference type="InterPro" id="IPR027496">
    <property type="entry name" value="ARD_euk"/>
</dbReference>
<evidence type="ECO:0000256" key="6">
    <source>
        <dbReference type="ARBA" id="ARBA00022723"/>
    </source>
</evidence>
<evidence type="ECO:0000256" key="2">
    <source>
        <dbReference type="ARBA" id="ARBA00004413"/>
    </source>
</evidence>
<keyword evidence="11 12" id="KW-0539">Nucleus</keyword>
<evidence type="ECO:0000256" key="7">
    <source>
        <dbReference type="ARBA" id="ARBA00022964"/>
    </source>
</evidence>
<comment type="pathway">
    <text evidence="12">Amino-acid biosynthesis; L-methionine biosynthesis via salvage pathway; L-methionine from S-methyl-5-thio-alpha-D-ribose 1-phosphate: step 5/6.</text>
</comment>
<feature type="binding site" evidence="12">
    <location>
        <position position="103"/>
    </location>
    <ligand>
        <name>Ni(2+)</name>
        <dbReference type="ChEBI" id="CHEBI:49786"/>
        <note>for nickel-dependent acireductone dioxygenase activity</note>
    </ligand>
</feature>
<name>A0A7S1EQP6_9RHOD</name>
<dbReference type="GO" id="GO:0005737">
    <property type="term" value="C:cytoplasm"/>
    <property type="evidence" value="ECO:0007669"/>
    <property type="project" value="UniProtKB-SubCell"/>
</dbReference>
<protein>
    <recommendedName>
        <fullName evidence="12">Acireductone dioxygenase</fullName>
    </recommendedName>
    <alternativeName>
        <fullName evidence="12">Acireductone dioxygenase (Fe(2+)-requiring)</fullName>
        <shortName evidence="12">ARD'</shortName>
        <shortName evidence="12">Fe-ARD</shortName>
        <ecNumber evidence="12">1.13.11.54</ecNumber>
    </alternativeName>
    <alternativeName>
        <fullName evidence="12">Acireductone dioxygenase (Ni(2+)-requiring)</fullName>
        <shortName evidence="12">ARD</shortName>
        <shortName evidence="12">Ni-ARD</shortName>
        <ecNumber evidence="12">1.13.11.53</ecNumber>
    </alternativeName>
</protein>
<dbReference type="EC" id="1.13.11.53" evidence="12"/>
<evidence type="ECO:0000256" key="12">
    <source>
        <dbReference type="HAMAP-Rule" id="MF_03154"/>
    </source>
</evidence>
<keyword evidence="10 12" id="KW-0486">Methionine biosynthesis</keyword>
<comment type="subcellular location">
    <subcellularLocation>
        <location evidence="2">Cell membrane</location>
        <topology evidence="2">Peripheral membrane protein</topology>
        <orientation evidence="2">Cytoplasmic side</orientation>
    </subcellularLocation>
    <subcellularLocation>
        <location evidence="12">Cytoplasm</location>
    </subcellularLocation>
    <subcellularLocation>
        <location evidence="12">Nucleus</location>
    </subcellularLocation>
</comment>
<gene>
    <name evidence="13" type="ORF">TOLI1172_LOCUS2674</name>
</gene>
<dbReference type="GO" id="GO:0019509">
    <property type="term" value="P:L-methionine salvage from methylthioadenosine"/>
    <property type="evidence" value="ECO:0007669"/>
    <property type="project" value="UniProtKB-UniRule"/>
</dbReference>
<keyword evidence="7 12" id="KW-0223">Dioxygenase</keyword>
<dbReference type="Pfam" id="PF03079">
    <property type="entry name" value="ARD"/>
    <property type="match status" value="1"/>
</dbReference>
<comment type="catalytic activity">
    <reaction evidence="1 12">
        <text>1,2-dihydroxy-5-(methylsulfanyl)pent-1-en-3-one + O2 = 4-methylsulfanyl-2-oxobutanoate + formate + 2 H(+)</text>
        <dbReference type="Rhea" id="RHEA:24504"/>
        <dbReference type="ChEBI" id="CHEBI:15378"/>
        <dbReference type="ChEBI" id="CHEBI:15379"/>
        <dbReference type="ChEBI" id="CHEBI:15740"/>
        <dbReference type="ChEBI" id="CHEBI:16723"/>
        <dbReference type="ChEBI" id="CHEBI:49252"/>
        <dbReference type="EC" id="1.13.11.54"/>
    </reaction>
</comment>
<dbReference type="Gene3D" id="2.60.120.10">
    <property type="entry name" value="Jelly Rolls"/>
    <property type="match status" value="1"/>
</dbReference>
<dbReference type="GO" id="GO:0005634">
    <property type="term" value="C:nucleus"/>
    <property type="evidence" value="ECO:0007669"/>
    <property type="project" value="UniProtKB-SubCell"/>
</dbReference>
<dbReference type="GO" id="GO:0010309">
    <property type="term" value="F:acireductone dioxygenase [iron(II)-requiring] activity"/>
    <property type="evidence" value="ECO:0007669"/>
    <property type="project" value="UniProtKB-UniRule"/>
</dbReference>
<evidence type="ECO:0000256" key="8">
    <source>
        <dbReference type="ARBA" id="ARBA00023002"/>
    </source>
</evidence>
<evidence type="ECO:0000256" key="9">
    <source>
        <dbReference type="ARBA" id="ARBA00023004"/>
    </source>
</evidence>
<dbReference type="GO" id="GO:0010308">
    <property type="term" value="F:acireductone dioxygenase (Ni2+-requiring) activity"/>
    <property type="evidence" value="ECO:0007669"/>
    <property type="project" value="UniProtKB-UniRule"/>
</dbReference>
<keyword evidence="5 12" id="KW-0028">Amino-acid biosynthesis</keyword>
<feature type="binding site" evidence="12">
    <location>
        <position position="101"/>
    </location>
    <ligand>
        <name>Ni(2+)</name>
        <dbReference type="ChEBI" id="CHEBI:49786"/>
        <note>for nickel-dependent acireductone dioxygenase activity</note>
    </ligand>
</feature>
<dbReference type="FunFam" id="2.60.120.10:FF:000031">
    <property type="entry name" value="1,2-dihydroxy-3-keto-5-methylthiopentene dioxygenase"/>
    <property type="match status" value="1"/>
</dbReference>
<feature type="binding site" evidence="12">
    <location>
        <position position="101"/>
    </location>
    <ligand>
        <name>Fe(2+)</name>
        <dbReference type="ChEBI" id="CHEBI:29033"/>
        <note>for iron-dependent acireductone dioxygenase activity</note>
    </ligand>
</feature>
<dbReference type="InterPro" id="IPR011051">
    <property type="entry name" value="RmlC_Cupin_sf"/>
</dbReference>
<comment type="catalytic activity">
    <reaction evidence="12">
        <text>1,2-dihydroxy-5-(methylsulfanyl)pent-1-en-3-one + O2 = 3-(methylsulfanyl)propanoate + CO + formate + 2 H(+)</text>
        <dbReference type="Rhea" id="RHEA:14161"/>
        <dbReference type="ChEBI" id="CHEBI:15378"/>
        <dbReference type="ChEBI" id="CHEBI:15379"/>
        <dbReference type="ChEBI" id="CHEBI:15740"/>
        <dbReference type="ChEBI" id="CHEBI:17245"/>
        <dbReference type="ChEBI" id="CHEBI:49016"/>
        <dbReference type="ChEBI" id="CHEBI:49252"/>
        <dbReference type="EC" id="1.13.11.53"/>
    </reaction>
</comment>
<dbReference type="UniPathway" id="UPA00904">
    <property type="reaction ID" value="UER00878"/>
</dbReference>
<feature type="binding site" evidence="12">
    <location>
        <position position="103"/>
    </location>
    <ligand>
        <name>Fe(2+)</name>
        <dbReference type="ChEBI" id="CHEBI:29033"/>
        <note>for iron-dependent acireductone dioxygenase activity</note>
    </ligand>
</feature>
<evidence type="ECO:0000313" key="13">
    <source>
        <dbReference type="EMBL" id="CAD8818285.1"/>
    </source>
</evidence>
<keyword evidence="4 12" id="KW-0533">Nickel</keyword>
<sequence length="189" mass="22091">MVEEVVVSGVRTSRDVNAWYMDTNTEVDQRMEHKLEPNEPVSYDALAALGVLHWKLSGSETDSDLETLREARGYNYKDVITVSPTTLPGYEMKLKAFFEEHIHSDEEIRYILEGSGYFDVRDTDDRWIRIECKKGDLIILPEGIYHRFTLDQENYIKAVRLFIGEPVWTPLNRPQESHESRLKYVSKFN</sequence>
<dbReference type="HAMAP" id="MF_03154">
    <property type="entry name" value="Salvage_MtnD_euk"/>
    <property type="match status" value="1"/>
</dbReference>
<feature type="binding site" evidence="12">
    <location>
        <position position="146"/>
    </location>
    <ligand>
        <name>Ni(2+)</name>
        <dbReference type="ChEBI" id="CHEBI:49786"/>
        <note>for nickel-dependent acireductone dioxygenase activity</note>
    </ligand>
</feature>
<keyword evidence="8 12" id="KW-0560">Oxidoreductase</keyword>
<feature type="binding site" evidence="12">
    <location>
        <position position="107"/>
    </location>
    <ligand>
        <name>Ni(2+)</name>
        <dbReference type="ChEBI" id="CHEBI:49786"/>
        <note>for nickel-dependent acireductone dioxygenase activity</note>
    </ligand>
</feature>
<evidence type="ECO:0000256" key="1">
    <source>
        <dbReference type="ARBA" id="ARBA00000428"/>
    </source>
</evidence>
<dbReference type="GO" id="GO:0005886">
    <property type="term" value="C:plasma membrane"/>
    <property type="evidence" value="ECO:0007669"/>
    <property type="project" value="UniProtKB-SubCell"/>
</dbReference>
<evidence type="ECO:0000256" key="11">
    <source>
        <dbReference type="ARBA" id="ARBA00023242"/>
    </source>
</evidence>
<organism evidence="13">
    <name type="scientific">Timspurckia oligopyrenoides</name>
    <dbReference type="NCBI Taxonomy" id="708627"/>
    <lineage>
        <taxon>Eukaryota</taxon>
        <taxon>Rhodophyta</taxon>
        <taxon>Bangiophyceae</taxon>
        <taxon>Porphyridiales</taxon>
        <taxon>Porphyridiaceae</taxon>
        <taxon>Timspurckia</taxon>
    </lineage>
</organism>
<dbReference type="SUPFAM" id="SSF51182">
    <property type="entry name" value="RmlC-like cupins"/>
    <property type="match status" value="1"/>
</dbReference>
<comment type="function">
    <text evidence="12">Catalyzes 2 different reactions between oxygen and the acireductone 1,2-dihydroxy-3-keto-5-methylthiopentene (DHK-MTPene) depending upon the metal bound in the active site. Fe-containing acireductone dioxygenase (Fe-ARD) produces formate and 2-keto-4-methylthiobutyrate (KMTB), the alpha-ketoacid precursor of methionine in the methionine recycle pathway. Ni-containing acireductone dioxygenase (Ni-ARD) produces methylthiopropionate, carbon monoxide and formate, and does not lie on the methionine recycle pathway.</text>
</comment>
<comment type="similarity">
    <text evidence="12">Belongs to the acireductone dioxygenase (ARD) family.</text>
</comment>
<dbReference type="GO" id="GO:0005506">
    <property type="term" value="F:iron ion binding"/>
    <property type="evidence" value="ECO:0007669"/>
    <property type="project" value="UniProtKB-UniRule"/>
</dbReference>
<evidence type="ECO:0000256" key="10">
    <source>
        <dbReference type="ARBA" id="ARBA00023167"/>
    </source>
</evidence>
<accession>A0A7S1EQP6</accession>
<keyword evidence="6 12" id="KW-0479">Metal-binding</keyword>
<dbReference type="PANTHER" id="PTHR23418">
    <property type="entry name" value="ACIREDUCTONE DIOXYGENASE"/>
    <property type="match status" value="1"/>
</dbReference>
<proteinExistence type="inferred from homology"/>
<dbReference type="CDD" id="cd02232">
    <property type="entry name" value="cupin_ARD"/>
    <property type="match status" value="1"/>
</dbReference>